<dbReference type="RefSeq" id="WP_187299372.1">
    <property type="nucleotide sequence ID" value="NZ_CP011801.1"/>
</dbReference>
<dbReference type="AlphaFoldDB" id="A0A0K2G9P9"/>
<dbReference type="STRING" id="42253.NITMOv2_1250"/>
<gene>
    <name evidence="1" type="ORF">NITMOv2_1250</name>
</gene>
<sequence>MVRAESAGEAFDCVAMPAWFRHRERSQGFIVDDEGGVEKNGKRFSGDRVMSTPYHC</sequence>
<dbReference type="Proteomes" id="UP000069205">
    <property type="component" value="Chromosome"/>
</dbReference>
<protein>
    <submittedName>
        <fullName evidence="1">Uncharacterized protein</fullName>
    </submittedName>
</protein>
<dbReference type="KEGG" id="nmv:NITMOv2_1250"/>
<evidence type="ECO:0000313" key="2">
    <source>
        <dbReference type="Proteomes" id="UP000069205"/>
    </source>
</evidence>
<dbReference type="EMBL" id="CP011801">
    <property type="protein sequence ID" value="ALA57678.1"/>
    <property type="molecule type" value="Genomic_DNA"/>
</dbReference>
<reference evidence="1 2" key="1">
    <citation type="journal article" date="2015" name="Proc. Natl. Acad. Sci. U.S.A.">
        <title>Expanded metabolic versatility of ubiquitous nitrite-oxidizing bacteria from the genus Nitrospira.</title>
        <authorList>
            <person name="Koch H."/>
            <person name="Lucker S."/>
            <person name="Albertsen M."/>
            <person name="Kitzinger K."/>
            <person name="Herbold C."/>
            <person name="Spieck E."/>
            <person name="Nielsen P.H."/>
            <person name="Wagner M."/>
            <person name="Daims H."/>
        </authorList>
    </citation>
    <scope>NUCLEOTIDE SEQUENCE [LARGE SCALE GENOMIC DNA]</scope>
    <source>
        <strain evidence="1 2">NSP M-1</strain>
    </source>
</reference>
<evidence type="ECO:0000313" key="1">
    <source>
        <dbReference type="EMBL" id="ALA57678.1"/>
    </source>
</evidence>
<accession>A0A0K2G9P9</accession>
<proteinExistence type="predicted"/>
<keyword evidence="2" id="KW-1185">Reference proteome</keyword>
<organism evidence="1 2">
    <name type="scientific">Nitrospira moscoviensis</name>
    <dbReference type="NCBI Taxonomy" id="42253"/>
    <lineage>
        <taxon>Bacteria</taxon>
        <taxon>Pseudomonadati</taxon>
        <taxon>Nitrospirota</taxon>
        <taxon>Nitrospiria</taxon>
        <taxon>Nitrospirales</taxon>
        <taxon>Nitrospiraceae</taxon>
        <taxon>Nitrospira</taxon>
    </lineage>
</organism>
<name>A0A0K2G9P9_NITMO</name>
<dbReference type="PATRIC" id="fig|42253.5.peg.1230"/>